<dbReference type="EMBL" id="CP021886">
    <property type="protein sequence ID" value="AWI35065.1"/>
    <property type="molecule type" value="Genomic_DNA"/>
</dbReference>
<evidence type="ECO:0000256" key="1">
    <source>
        <dbReference type="ARBA" id="ARBA00006226"/>
    </source>
</evidence>
<name>A0A2U8FHL5_9HELI</name>
<dbReference type="SUPFAM" id="SSF143011">
    <property type="entry name" value="RelE-like"/>
    <property type="match status" value="1"/>
</dbReference>
<dbReference type="NCBIfam" id="TIGR02385">
    <property type="entry name" value="RelE_StbE"/>
    <property type="match status" value="1"/>
</dbReference>
<dbReference type="Proteomes" id="UP000244890">
    <property type="component" value="Chromosome"/>
</dbReference>
<dbReference type="Gene3D" id="3.30.2310.20">
    <property type="entry name" value="RelE-like"/>
    <property type="match status" value="1"/>
</dbReference>
<accession>A0A2U8FHL5</accession>
<keyword evidence="2" id="KW-1277">Toxin-antitoxin system</keyword>
<dbReference type="Pfam" id="PF05016">
    <property type="entry name" value="ParE_toxin"/>
    <property type="match status" value="1"/>
</dbReference>
<dbReference type="PANTHER" id="PTHR35601:SF1">
    <property type="entry name" value="TOXIN RELE"/>
    <property type="match status" value="1"/>
</dbReference>
<evidence type="ECO:0000313" key="3">
    <source>
        <dbReference type="EMBL" id="AWI35065.1"/>
    </source>
</evidence>
<sequence length="90" mass="10679">MQVKFEAKAEKEFLALAKSAQIQILKYLKKIENLENPRDFGKALSGNLKNYWRYRVGDYRLLCKIQENELIIVVVDINHRSKIYKMFKGK</sequence>
<evidence type="ECO:0000313" key="4">
    <source>
        <dbReference type="Proteomes" id="UP000244890"/>
    </source>
</evidence>
<gene>
    <name evidence="3" type="ORF">CDV25_04385</name>
</gene>
<reference evidence="3 4" key="1">
    <citation type="submission" date="2017-06" db="EMBL/GenBank/DDBJ databases">
        <title>Complete genome of Helicobacter apodemus.</title>
        <authorList>
            <person name="Cho S."/>
        </authorList>
    </citation>
    <scope>NUCLEOTIDE SEQUENCE [LARGE SCALE GENOMIC DNA]</scope>
    <source>
        <strain evidence="4">SNUVETPUB-15-01</strain>
    </source>
</reference>
<comment type="similarity">
    <text evidence="1">Belongs to the RelE toxin family.</text>
</comment>
<evidence type="ECO:0000256" key="2">
    <source>
        <dbReference type="ARBA" id="ARBA00022649"/>
    </source>
</evidence>
<dbReference type="OrthoDB" id="9797723at2"/>
<proteinExistence type="inferred from homology"/>
<dbReference type="InterPro" id="IPR007712">
    <property type="entry name" value="RelE/ParE_toxin"/>
</dbReference>
<dbReference type="KEGG" id="had:CDV25_04385"/>
<dbReference type="AlphaFoldDB" id="A0A2U8FHL5"/>
<dbReference type="PANTHER" id="PTHR35601">
    <property type="entry name" value="TOXIN RELE"/>
    <property type="match status" value="1"/>
</dbReference>
<organism evidence="3 4">
    <name type="scientific">Helicobacter apodemus</name>
    <dbReference type="NCBI Taxonomy" id="135569"/>
    <lineage>
        <taxon>Bacteria</taxon>
        <taxon>Pseudomonadati</taxon>
        <taxon>Campylobacterota</taxon>
        <taxon>Epsilonproteobacteria</taxon>
        <taxon>Campylobacterales</taxon>
        <taxon>Helicobacteraceae</taxon>
        <taxon>Helicobacter</taxon>
    </lineage>
</organism>
<protein>
    <submittedName>
        <fullName evidence="3">Type II toxin-antitoxin system mRNA interferase toxin, RelE/StbE family</fullName>
    </submittedName>
</protein>
<dbReference type="InterPro" id="IPR035093">
    <property type="entry name" value="RelE/ParE_toxin_dom_sf"/>
</dbReference>